<dbReference type="Proteomes" id="UP000824120">
    <property type="component" value="Chromosome 7"/>
</dbReference>
<protein>
    <submittedName>
        <fullName evidence="2">Uncharacterized protein</fullName>
    </submittedName>
</protein>
<gene>
    <name evidence="2" type="ORF">H5410_036767</name>
</gene>
<accession>A0A9J5Y6L0</accession>
<comment type="caution">
    <text evidence="2">The sequence shown here is derived from an EMBL/GenBank/DDBJ whole genome shotgun (WGS) entry which is preliminary data.</text>
</comment>
<dbReference type="EMBL" id="JACXVP010000007">
    <property type="protein sequence ID" value="KAG5595535.1"/>
    <property type="molecule type" value="Genomic_DNA"/>
</dbReference>
<evidence type="ECO:0000313" key="3">
    <source>
        <dbReference type="Proteomes" id="UP000824120"/>
    </source>
</evidence>
<name>A0A9J5Y6L0_SOLCO</name>
<reference evidence="2 3" key="1">
    <citation type="submission" date="2020-09" db="EMBL/GenBank/DDBJ databases">
        <title>De no assembly of potato wild relative species, Solanum commersonii.</title>
        <authorList>
            <person name="Cho K."/>
        </authorList>
    </citation>
    <scope>NUCLEOTIDE SEQUENCE [LARGE SCALE GENOMIC DNA]</scope>
    <source>
        <strain evidence="2">LZ3.2</strain>
        <tissue evidence="2">Leaf</tissue>
    </source>
</reference>
<evidence type="ECO:0000256" key="1">
    <source>
        <dbReference type="SAM" id="MobiDB-lite"/>
    </source>
</evidence>
<organism evidence="2 3">
    <name type="scientific">Solanum commersonii</name>
    <name type="common">Commerson's wild potato</name>
    <name type="synonym">Commerson's nightshade</name>
    <dbReference type="NCBI Taxonomy" id="4109"/>
    <lineage>
        <taxon>Eukaryota</taxon>
        <taxon>Viridiplantae</taxon>
        <taxon>Streptophyta</taxon>
        <taxon>Embryophyta</taxon>
        <taxon>Tracheophyta</taxon>
        <taxon>Spermatophyta</taxon>
        <taxon>Magnoliopsida</taxon>
        <taxon>eudicotyledons</taxon>
        <taxon>Gunneridae</taxon>
        <taxon>Pentapetalae</taxon>
        <taxon>asterids</taxon>
        <taxon>lamiids</taxon>
        <taxon>Solanales</taxon>
        <taxon>Solanaceae</taxon>
        <taxon>Solanoideae</taxon>
        <taxon>Solaneae</taxon>
        <taxon>Solanum</taxon>
    </lineage>
</organism>
<feature type="compositionally biased region" description="Basic and acidic residues" evidence="1">
    <location>
        <begin position="45"/>
        <end position="62"/>
    </location>
</feature>
<keyword evidence="3" id="KW-1185">Reference proteome</keyword>
<evidence type="ECO:0000313" key="2">
    <source>
        <dbReference type="EMBL" id="KAG5595535.1"/>
    </source>
</evidence>
<proteinExistence type="predicted"/>
<feature type="region of interest" description="Disordered" evidence="1">
    <location>
        <begin position="29"/>
        <end position="63"/>
    </location>
</feature>
<dbReference type="AlphaFoldDB" id="A0A9J5Y6L0"/>
<sequence length="193" mass="21698">MSTIPDDSATKFEDIGRAVTKLRKVVDGKKVQTRNTTKEKKQRKKESTLQKTKQEVEKDKRSGALVKTKKNENVLTREERVNILKSQKVLNGRVFDPDALDKREFYYKMELHEDGSIETRAHEVDIHLSEDILSITLEVPCLGIKSLEGCTPSEVYVKNAAKTEGLKCSGVPRSILKGSTNCTLNCQQSITTS</sequence>